<protein>
    <submittedName>
        <fullName evidence="1">Uncharacterized protein</fullName>
    </submittedName>
</protein>
<reference evidence="2" key="1">
    <citation type="journal article" date="2010" name="Genome Res.">
        <title>Population genomic sequencing of Coccidioides fungi reveals recent hybridization and transposon control.</title>
        <authorList>
            <person name="Neafsey D.E."/>
            <person name="Barker B.M."/>
            <person name="Sharpton T.J."/>
            <person name="Stajich J.E."/>
            <person name="Park D.J."/>
            <person name="Whiston E."/>
            <person name="Hung C.-Y."/>
            <person name="McMahan C."/>
            <person name="White J."/>
            <person name="Sykes S."/>
            <person name="Heiman D."/>
            <person name="Young S."/>
            <person name="Zeng Q."/>
            <person name="Abouelleil A."/>
            <person name="Aftuck L."/>
            <person name="Bessette D."/>
            <person name="Brown A."/>
            <person name="FitzGerald M."/>
            <person name="Lui A."/>
            <person name="Macdonald J.P."/>
            <person name="Priest M."/>
            <person name="Orbach M.J."/>
            <person name="Galgiani J.N."/>
            <person name="Kirkland T.N."/>
            <person name="Cole G.T."/>
            <person name="Birren B.W."/>
            <person name="Henn M.R."/>
            <person name="Taylor J.W."/>
            <person name="Rounsley S.D."/>
        </authorList>
    </citation>
    <scope>NUCLEOTIDE SEQUENCE [LARGE SCALE GENOMIC DNA]</scope>
    <source>
        <strain evidence="2">RMSCC 757 / Silveira</strain>
    </source>
</reference>
<accession>E9CSV7</accession>
<name>E9CSV7_COCPS</name>
<gene>
    <name evidence="1" type="ORF">CPSG_00666</name>
</gene>
<dbReference type="AlphaFoldDB" id="E9CSV7"/>
<reference evidence="2" key="2">
    <citation type="submission" date="2010-03" db="EMBL/GenBank/DDBJ databases">
        <title>The genome sequence of Coccidioides posadasii strain Silveira.</title>
        <authorList>
            <consortium name="The Broad Institute Genome Sequencing Center for Infectious Disease"/>
            <person name="Neafsey D."/>
            <person name="Orbach M."/>
            <person name="Henn M.R."/>
            <person name="Cole G.T."/>
            <person name="Galgiani J."/>
            <person name="Gardner M.J."/>
            <person name="Kirkland T.N."/>
            <person name="Taylor J.W."/>
            <person name="Young S.K."/>
            <person name="Zeng Q."/>
            <person name="Koehrsen M."/>
            <person name="Alvarado L."/>
            <person name="Berlin A."/>
            <person name="Borenstein D."/>
            <person name="Chapman S.B."/>
            <person name="Chen Z."/>
            <person name="Engels R."/>
            <person name="Freedman E."/>
            <person name="Gellesch M."/>
            <person name="Goldberg J."/>
            <person name="Griggs A."/>
            <person name="Gujja S."/>
            <person name="Heilman E."/>
            <person name="Heiman D."/>
            <person name="Howarth C."/>
            <person name="Jen D."/>
            <person name="Larson L."/>
            <person name="Mehta T."/>
            <person name="Neiman D."/>
            <person name="Park D."/>
            <person name="Pearson M."/>
            <person name="Richards J."/>
            <person name="Roberts A."/>
            <person name="Saif S."/>
            <person name="Shea T."/>
            <person name="Shenoy N."/>
            <person name="Sisk P."/>
            <person name="Stolte C."/>
            <person name="Sykes S."/>
            <person name="Walk T."/>
            <person name="White J."/>
            <person name="Yandava C."/>
            <person name="Haas B."/>
            <person name="Nusbaum C."/>
            <person name="Birren B."/>
        </authorList>
    </citation>
    <scope>NUCLEOTIDE SEQUENCE [LARGE SCALE GENOMIC DNA]</scope>
    <source>
        <strain evidence="2">RMSCC 757 / Silveira</strain>
    </source>
</reference>
<dbReference type="Proteomes" id="UP000002497">
    <property type="component" value="Unassembled WGS sequence"/>
</dbReference>
<dbReference type="VEuPathDB" id="FungiDB:CPSG_00666"/>
<evidence type="ECO:0000313" key="2">
    <source>
        <dbReference type="Proteomes" id="UP000002497"/>
    </source>
</evidence>
<dbReference type="EMBL" id="GL636486">
    <property type="protein sequence ID" value="EFW22767.1"/>
    <property type="molecule type" value="Genomic_DNA"/>
</dbReference>
<proteinExistence type="predicted"/>
<evidence type="ECO:0000313" key="1">
    <source>
        <dbReference type="EMBL" id="EFW22767.1"/>
    </source>
</evidence>
<keyword evidence="2" id="KW-1185">Reference proteome</keyword>
<organism evidence="2">
    <name type="scientific">Coccidioides posadasii (strain RMSCC 757 / Silveira)</name>
    <name type="common">Valley fever fungus</name>
    <dbReference type="NCBI Taxonomy" id="443226"/>
    <lineage>
        <taxon>Eukaryota</taxon>
        <taxon>Fungi</taxon>
        <taxon>Dikarya</taxon>
        <taxon>Ascomycota</taxon>
        <taxon>Pezizomycotina</taxon>
        <taxon>Eurotiomycetes</taxon>
        <taxon>Eurotiomycetidae</taxon>
        <taxon>Onygenales</taxon>
        <taxon>Onygenaceae</taxon>
        <taxon>Coccidioides</taxon>
    </lineage>
</organism>
<dbReference type="HOGENOM" id="CLU_2440684_0_0_1"/>
<sequence>MARRVHSGPPRLRGTGFSEHNYSRLEVCTPRLRCYWVNLGVERLAGPFLFFFLAPLLHPVKPSTKAIWLEWKQLSCHNCSIWSRLQRGEV</sequence>